<feature type="signal peptide" evidence="2">
    <location>
        <begin position="1"/>
        <end position="21"/>
    </location>
</feature>
<evidence type="ECO:0000256" key="1">
    <source>
        <dbReference type="SAM" id="MobiDB-lite"/>
    </source>
</evidence>
<protein>
    <recommendedName>
        <fullName evidence="5">Lipoprotein</fullName>
    </recommendedName>
</protein>
<dbReference type="AlphaFoldDB" id="A0A250IJT3"/>
<dbReference type="KEGG" id="mbd:MEBOL_004926"/>
<dbReference type="RefSeq" id="WP_095979791.1">
    <property type="nucleotide sequence ID" value="NZ_CP022163.1"/>
</dbReference>
<evidence type="ECO:0000313" key="3">
    <source>
        <dbReference type="EMBL" id="ATB31463.1"/>
    </source>
</evidence>
<evidence type="ECO:0000313" key="4">
    <source>
        <dbReference type="Proteomes" id="UP000217289"/>
    </source>
</evidence>
<name>A0A250IJT3_9BACT</name>
<dbReference type="EMBL" id="CP022163">
    <property type="protein sequence ID" value="ATB31463.1"/>
    <property type="molecule type" value="Genomic_DNA"/>
</dbReference>
<proteinExistence type="predicted"/>
<keyword evidence="2" id="KW-0732">Signal</keyword>
<accession>A0A250IJT3</accession>
<evidence type="ECO:0008006" key="5">
    <source>
        <dbReference type="Google" id="ProtNLM"/>
    </source>
</evidence>
<dbReference type="Proteomes" id="UP000217289">
    <property type="component" value="Chromosome"/>
</dbReference>
<organism evidence="3 4">
    <name type="scientific">Melittangium boletus DSM 14713</name>
    <dbReference type="NCBI Taxonomy" id="1294270"/>
    <lineage>
        <taxon>Bacteria</taxon>
        <taxon>Pseudomonadati</taxon>
        <taxon>Myxococcota</taxon>
        <taxon>Myxococcia</taxon>
        <taxon>Myxococcales</taxon>
        <taxon>Cystobacterineae</taxon>
        <taxon>Archangiaceae</taxon>
        <taxon>Melittangium</taxon>
    </lineage>
</organism>
<evidence type="ECO:0000256" key="2">
    <source>
        <dbReference type="SAM" id="SignalP"/>
    </source>
</evidence>
<keyword evidence="4" id="KW-1185">Reference proteome</keyword>
<feature type="chain" id="PRO_5011970368" description="Lipoprotein" evidence="2">
    <location>
        <begin position="22"/>
        <end position="89"/>
    </location>
</feature>
<gene>
    <name evidence="3" type="ORF">MEBOL_004926</name>
</gene>
<feature type="compositionally biased region" description="Basic and acidic residues" evidence="1">
    <location>
        <begin position="38"/>
        <end position="56"/>
    </location>
</feature>
<reference evidence="3 4" key="1">
    <citation type="submission" date="2017-06" db="EMBL/GenBank/DDBJ databases">
        <authorList>
            <person name="Kim H.J."/>
            <person name="Triplett B.A."/>
        </authorList>
    </citation>
    <scope>NUCLEOTIDE SEQUENCE [LARGE SCALE GENOMIC DNA]</scope>
    <source>
        <strain evidence="3 4">DSM 14713</strain>
    </source>
</reference>
<feature type="region of interest" description="Disordered" evidence="1">
    <location>
        <begin position="16"/>
        <end position="89"/>
    </location>
</feature>
<sequence>MKTLALLTAATAMGLWGCSHSSTTGDRADAHQPTYQRPLERRPQPAEQDEKTRAQNDRQGAPTVYDGEATGGSGDAATNEGPSEDAPRK</sequence>